<feature type="region of interest" description="Disordered" evidence="1">
    <location>
        <begin position="316"/>
        <end position="338"/>
    </location>
</feature>
<dbReference type="RefSeq" id="WP_068258445.1">
    <property type="nucleotide sequence ID" value="NZ_LWSK01000005.1"/>
</dbReference>
<dbReference type="Proteomes" id="UP000322699">
    <property type="component" value="Unassembled WGS sequence"/>
</dbReference>
<dbReference type="AlphaFoldDB" id="A0A5B1CJL1"/>
<name>A0A5B1CJL1_9BACT</name>
<gene>
    <name evidence="2" type="ORF">LF1_32970</name>
</gene>
<reference evidence="2 3" key="1">
    <citation type="submission" date="2019-08" db="EMBL/GenBank/DDBJ databases">
        <title>Deep-cultivation of Planctomycetes and their phenomic and genomic characterization uncovers novel biology.</title>
        <authorList>
            <person name="Wiegand S."/>
            <person name="Jogler M."/>
            <person name="Boedeker C."/>
            <person name="Pinto D."/>
            <person name="Vollmers J."/>
            <person name="Rivas-Marin E."/>
            <person name="Kohn T."/>
            <person name="Peeters S.H."/>
            <person name="Heuer A."/>
            <person name="Rast P."/>
            <person name="Oberbeckmann S."/>
            <person name="Bunk B."/>
            <person name="Jeske O."/>
            <person name="Meyerdierks A."/>
            <person name="Storesund J.E."/>
            <person name="Kallscheuer N."/>
            <person name="Luecker S."/>
            <person name="Lage O.M."/>
            <person name="Pohl T."/>
            <person name="Merkel B.J."/>
            <person name="Hornburger P."/>
            <person name="Mueller R.-W."/>
            <person name="Bruemmer F."/>
            <person name="Labrenz M."/>
            <person name="Spormann A.M."/>
            <person name="Op Den Camp H."/>
            <person name="Overmann J."/>
            <person name="Amann R."/>
            <person name="Jetten M.S.M."/>
            <person name="Mascher T."/>
            <person name="Medema M.H."/>
            <person name="Devos D.P."/>
            <person name="Kaster A.-K."/>
            <person name="Ovreas L."/>
            <person name="Rohde M."/>
            <person name="Galperin M.Y."/>
            <person name="Jogler C."/>
        </authorList>
    </citation>
    <scope>NUCLEOTIDE SEQUENCE [LARGE SCALE GENOMIC DNA]</scope>
    <source>
        <strain evidence="2 3">LF1</strain>
    </source>
</reference>
<organism evidence="2 3">
    <name type="scientific">Rubripirellula obstinata</name>
    <dbReference type="NCBI Taxonomy" id="406547"/>
    <lineage>
        <taxon>Bacteria</taxon>
        <taxon>Pseudomonadati</taxon>
        <taxon>Planctomycetota</taxon>
        <taxon>Planctomycetia</taxon>
        <taxon>Pirellulales</taxon>
        <taxon>Pirellulaceae</taxon>
        <taxon>Rubripirellula</taxon>
    </lineage>
</organism>
<sequence>MARQESLGQYHLTFGASTSLRWSFLLSFWISAAFQPICFADEGHVAEQNRAESAADSIHTDSQAKRLRLVAGKSLRIVQANEKMPWVFQIQATSSSDSADIDDDPLTLSYSVHQAGLGHKVLSGRREILFAETEQSQTISLDDRSPKEAGVYEVRFQLVRRSDNLWARLRPKEIVLEELRVPMLVQLPPSAVSPLSSRQSTSWQTIGEIRPSDTAMALGQWLPDSAARLIPGVRYVKGNLQKGQADGESISIVQPKSVFQAKLPIMAIGYPHRITIRCPRDQARGLRIDLGHGADQTQSRFSSLVQSRDSVSHLGAYRQDENGQATNDQGDDPSRTASDDRWLTRTYLYYPQPDDQVWLTNLNESDPVAFESITVTAGPATSTNLVYRKSVGGPMMRGIVLSISDPSWIQTWTEDWQSVDESPVCEPRSIGLHQSWLAAHRVVEQAQAMGASSLSIPVAPIEFSSPSTAIDDQEADSEAVVLNVFERFDIAIKPQVSLVGNQADSLQQTIKRFSEFRCFDGLVITMDQSSEVTKDTLDVLKKLSRTKRLLVRTDGRLNEKTQQDIAGIEGAVLVANFDFSGSVRPASDFSSAGSPRMTGVAVIDDPIARQDPAGCLFEIIHRSSPSVVVIDEAVVKGTVDDQLNRISKSFEALPVSSVKQLEPLDPGDGTCQIDQAIVENRVLISLSNLAPWNSIIQLESLNDSNGAAGAEALLSDAVLWERIDDGSFESMNGLKLTQGLDVAARQTLLLRSRFPVPPTSQVGMASWRWSSRVAGGDRVVDQIKKNVTEIVERVGMLSDPASNDQLNNGSFETVGEMGLVGWLHAQHPPGCVVVDSEQASDGAKSIRLKTDQAVSARTWLVSDTIEVPASGRLAVSMALRGDQIAGEPSSVPHPQNRATVPDQGVSVKSTPPQADPTSEKVQHLRVSLEGTQAGVPIRKSADVEIQRSGIWQPRRIVLEVDSIDPSTTDSLRLTIDSMTPGLVWIDDVRLHDDFSTARERTDLQRQAFLAVEGLHRGNLTPSANLLMNRWASRLLEQSDQSGDASEKPLLSTESAKSNLIEDVPEVANRNRVWLLERLRF</sequence>
<feature type="compositionally biased region" description="Polar residues" evidence="1">
    <location>
        <begin position="906"/>
        <end position="916"/>
    </location>
</feature>
<evidence type="ECO:0000313" key="2">
    <source>
        <dbReference type="EMBL" id="KAA1260756.1"/>
    </source>
</evidence>
<dbReference type="Gene3D" id="2.60.120.260">
    <property type="entry name" value="Galactose-binding domain-like"/>
    <property type="match status" value="1"/>
</dbReference>
<proteinExistence type="predicted"/>
<protein>
    <submittedName>
        <fullName evidence="2">Uncharacterized protein</fullName>
    </submittedName>
</protein>
<comment type="caution">
    <text evidence="2">The sequence shown here is derived from an EMBL/GenBank/DDBJ whole genome shotgun (WGS) entry which is preliminary data.</text>
</comment>
<accession>A0A5B1CJL1</accession>
<evidence type="ECO:0000313" key="3">
    <source>
        <dbReference type="Proteomes" id="UP000322699"/>
    </source>
</evidence>
<feature type="region of interest" description="Disordered" evidence="1">
    <location>
        <begin position="885"/>
        <end position="919"/>
    </location>
</feature>
<dbReference type="OrthoDB" id="271087at2"/>
<dbReference type="EMBL" id="VRLW01000001">
    <property type="protein sequence ID" value="KAA1260756.1"/>
    <property type="molecule type" value="Genomic_DNA"/>
</dbReference>
<evidence type="ECO:0000256" key="1">
    <source>
        <dbReference type="SAM" id="MobiDB-lite"/>
    </source>
</evidence>
<keyword evidence="3" id="KW-1185">Reference proteome</keyword>